<feature type="region of interest" description="Disordered" evidence="1">
    <location>
        <begin position="111"/>
        <end position="149"/>
    </location>
</feature>
<dbReference type="AlphaFoldDB" id="A0AAN6PA69"/>
<accession>A0AAN6PA69</accession>
<evidence type="ECO:0000256" key="1">
    <source>
        <dbReference type="SAM" id="MobiDB-lite"/>
    </source>
</evidence>
<reference evidence="3" key="1">
    <citation type="journal article" date="2023" name="Mol. Phylogenet. Evol.">
        <title>Genome-scale phylogeny and comparative genomics of the fungal order Sordariales.</title>
        <authorList>
            <person name="Hensen N."/>
            <person name="Bonometti L."/>
            <person name="Westerberg I."/>
            <person name="Brannstrom I.O."/>
            <person name="Guillou S."/>
            <person name="Cros-Aarteil S."/>
            <person name="Calhoun S."/>
            <person name="Haridas S."/>
            <person name="Kuo A."/>
            <person name="Mondo S."/>
            <person name="Pangilinan J."/>
            <person name="Riley R."/>
            <person name="LaButti K."/>
            <person name="Andreopoulos B."/>
            <person name="Lipzen A."/>
            <person name="Chen C."/>
            <person name="Yan M."/>
            <person name="Daum C."/>
            <person name="Ng V."/>
            <person name="Clum A."/>
            <person name="Steindorff A."/>
            <person name="Ohm R.A."/>
            <person name="Martin F."/>
            <person name="Silar P."/>
            <person name="Natvig D.O."/>
            <person name="Lalanne C."/>
            <person name="Gautier V."/>
            <person name="Ament-Velasquez S.L."/>
            <person name="Kruys A."/>
            <person name="Hutchinson M.I."/>
            <person name="Powell A.J."/>
            <person name="Barry K."/>
            <person name="Miller A.N."/>
            <person name="Grigoriev I.V."/>
            <person name="Debuchy R."/>
            <person name="Gladieux P."/>
            <person name="Hiltunen Thoren M."/>
            <person name="Johannesson H."/>
        </authorList>
    </citation>
    <scope>NUCLEOTIDE SEQUENCE [LARGE SCALE GENOMIC DNA]</scope>
    <source>
        <strain evidence="3">CBS 284.82</strain>
    </source>
</reference>
<feature type="compositionally biased region" description="Pro residues" evidence="1">
    <location>
        <begin position="111"/>
        <end position="132"/>
    </location>
</feature>
<dbReference type="Proteomes" id="UP001303115">
    <property type="component" value="Unassembled WGS sequence"/>
</dbReference>
<organism evidence="2 3">
    <name type="scientific">Parachaetomium inaequale</name>
    <dbReference type="NCBI Taxonomy" id="2588326"/>
    <lineage>
        <taxon>Eukaryota</taxon>
        <taxon>Fungi</taxon>
        <taxon>Dikarya</taxon>
        <taxon>Ascomycota</taxon>
        <taxon>Pezizomycotina</taxon>
        <taxon>Sordariomycetes</taxon>
        <taxon>Sordariomycetidae</taxon>
        <taxon>Sordariales</taxon>
        <taxon>Chaetomiaceae</taxon>
        <taxon>Parachaetomium</taxon>
    </lineage>
</organism>
<proteinExistence type="predicted"/>
<name>A0AAN6PA69_9PEZI</name>
<gene>
    <name evidence="2" type="ORF">C8A01DRAFT_38923</name>
</gene>
<evidence type="ECO:0000313" key="3">
    <source>
        <dbReference type="Proteomes" id="UP001303115"/>
    </source>
</evidence>
<feature type="region of interest" description="Disordered" evidence="1">
    <location>
        <begin position="298"/>
        <end position="321"/>
    </location>
</feature>
<sequence>MRIRFALNNICDDELIKLDNIYDNELKLDNICDDKLIRLDNICGKLILMRKILLCSPDPASSSASAGDLIGSVLLRKALSPCIWVRGSARGTQPAVKISSRLCLKFILAPPESPESPESPAPPQSHPPPPEHPYNIRQSLPCSPPRPTAVGAVRIQTHTGAIAAPADDGYRSPTQALMMAGSRGSPGAVDTRKEIKCNHTGSDQPCETCIRNGKDYPEAMLVPPKPSEQRPLLRRLLPRSLETVPCSAKGTRSCRWPEFLMHLGFMTLRKIKQQQQQQNPHPAMTIVSKLPPYDPVEVEQHQLQPWNQAPGVSDQLAYAPG</sequence>
<evidence type="ECO:0000313" key="2">
    <source>
        <dbReference type="EMBL" id="KAK4034614.1"/>
    </source>
</evidence>
<comment type="caution">
    <text evidence="2">The sequence shown here is derived from an EMBL/GenBank/DDBJ whole genome shotgun (WGS) entry which is preliminary data.</text>
</comment>
<keyword evidence="3" id="KW-1185">Reference proteome</keyword>
<dbReference type="EMBL" id="MU854472">
    <property type="protein sequence ID" value="KAK4034614.1"/>
    <property type="molecule type" value="Genomic_DNA"/>
</dbReference>
<protein>
    <submittedName>
        <fullName evidence="2">Uncharacterized protein</fullName>
    </submittedName>
</protein>